<dbReference type="PROSITE" id="PS51186">
    <property type="entry name" value="GNAT"/>
    <property type="match status" value="1"/>
</dbReference>
<proteinExistence type="predicted"/>
<organism evidence="2 3">
    <name type="scientific">Chryseobacterium suipulveris</name>
    <dbReference type="NCBI Taxonomy" id="2929800"/>
    <lineage>
        <taxon>Bacteria</taxon>
        <taxon>Pseudomonadati</taxon>
        <taxon>Bacteroidota</taxon>
        <taxon>Flavobacteriia</taxon>
        <taxon>Flavobacteriales</taxon>
        <taxon>Weeksellaceae</taxon>
        <taxon>Chryseobacterium group</taxon>
        <taxon>Chryseobacterium</taxon>
    </lineage>
</organism>
<evidence type="ECO:0000313" key="2">
    <source>
        <dbReference type="EMBL" id="UOE41011.1"/>
    </source>
</evidence>
<protein>
    <submittedName>
        <fullName evidence="2">GNAT family N-acetyltransferase</fullName>
        <ecNumber evidence="2">2.3.1.-</ecNumber>
    </submittedName>
</protein>
<dbReference type="Pfam" id="PF13673">
    <property type="entry name" value="Acetyltransf_10"/>
    <property type="match status" value="1"/>
</dbReference>
<evidence type="ECO:0000259" key="1">
    <source>
        <dbReference type="PROSITE" id="PS51186"/>
    </source>
</evidence>
<sequence>MKETVWKIKKFEDLTTEELYQILKARVDVFVVEQNCPYPELDDYDQEAVHLWAEKNGEVISYCRIFDIDIKYSEASIGRVLTKINYRHLKLGSVLMRLALATIEGRFGTRKVRISAQDYLLNFYQSFGFRDTGKKYLEDDIPHTEMFKNE</sequence>
<reference evidence="2 3" key="1">
    <citation type="submission" date="2022-03" db="EMBL/GenBank/DDBJ databases">
        <title>Chryseobacterium sp. isolated from particulate matters in swine house.</title>
        <authorList>
            <person name="Won M."/>
            <person name="Kim S.-J."/>
            <person name="Kwon S.-W."/>
        </authorList>
    </citation>
    <scope>NUCLEOTIDE SEQUENCE [LARGE SCALE GENOMIC DNA]</scope>
    <source>
        <strain evidence="2 3">SC2-2</strain>
    </source>
</reference>
<keyword evidence="3" id="KW-1185">Reference proteome</keyword>
<dbReference type="Gene3D" id="3.40.630.30">
    <property type="match status" value="1"/>
</dbReference>
<evidence type="ECO:0000313" key="3">
    <source>
        <dbReference type="Proteomes" id="UP000831460"/>
    </source>
</evidence>
<name>A0ABY4BT52_9FLAO</name>
<keyword evidence="2" id="KW-0808">Transferase</keyword>
<dbReference type="EC" id="2.3.1.-" evidence="2"/>
<dbReference type="InterPro" id="IPR000182">
    <property type="entry name" value="GNAT_dom"/>
</dbReference>
<dbReference type="RefSeq" id="WP_243549239.1">
    <property type="nucleotide sequence ID" value="NZ_CP094532.1"/>
</dbReference>
<gene>
    <name evidence="2" type="ORF">MTP09_14070</name>
</gene>
<keyword evidence="2" id="KW-0012">Acyltransferase</keyword>
<feature type="domain" description="N-acetyltransferase" evidence="1">
    <location>
        <begin position="9"/>
        <end position="150"/>
    </location>
</feature>
<dbReference type="Proteomes" id="UP000831460">
    <property type="component" value="Chromosome"/>
</dbReference>
<dbReference type="EMBL" id="CP094532">
    <property type="protein sequence ID" value="UOE41011.1"/>
    <property type="molecule type" value="Genomic_DNA"/>
</dbReference>
<accession>A0ABY4BT52</accession>
<dbReference type="GO" id="GO:0016746">
    <property type="term" value="F:acyltransferase activity"/>
    <property type="evidence" value="ECO:0007669"/>
    <property type="project" value="UniProtKB-KW"/>
</dbReference>
<dbReference type="SUPFAM" id="SSF55729">
    <property type="entry name" value="Acyl-CoA N-acyltransferases (Nat)"/>
    <property type="match status" value="1"/>
</dbReference>
<dbReference type="CDD" id="cd04301">
    <property type="entry name" value="NAT_SF"/>
    <property type="match status" value="1"/>
</dbReference>
<dbReference type="InterPro" id="IPR016181">
    <property type="entry name" value="Acyl_CoA_acyltransferase"/>
</dbReference>